<proteinExistence type="predicted"/>
<organism evidence="1 2">
    <name type="scientific">Enterococcus hirae</name>
    <dbReference type="NCBI Taxonomy" id="1354"/>
    <lineage>
        <taxon>Bacteria</taxon>
        <taxon>Bacillati</taxon>
        <taxon>Bacillota</taxon>
        <taxon>Bacilli</taxon>
        <taxon>Lactobacillales</taxon>
        <taxon>Enterococcaceae</taxon>
        <taxon>Enterococcus</taxon>
    </lineage>
</organism>
<protein>
    <submittedName>
        <fullName evidence="1">Uncharacterized protein</fullName>
    </submittedName>
</protein>
<reference evidence="1 2" key="1">
    <citation type="submission" date="2015-06" db="EMBL/GenBank/DDBJ databases">
        <title>The Genome Sequence of Enterococcus hirae 88EA1.</title>
        <authorList>
            <consortium name="The Broad Institute Genomics Platform"/>
            <consortium name="The Broad Institute Genome Sequencing Center for Infectious Disease"/>
            <person name="Earl A.M."/>
            <person name="Van Tyne D."/>
            <person name="Lebreton F."/>
            <person name="Saavedra J.T."/>
            <person name="Gilmore M.S."/>
            <person name="Manson McGuire A."/>
            <person name="Clock S."/>
            <person name="Crupain M."/>
            <person name="Rangan U."/>
            <person name="Young S."/>
            <person name="Abouelleil A."/>
            <person name="Cao P."/>
            <person name="Chapman S.B."/>
            <person name="Griggs A."/>
            <person name="Priest M."/>
            <person name="Shea T."/>
            <person name="Wortman J."/>
            <person name="Nusbaum C."/>
            <person name="Birren B."/>
        </authorList>
    </citation>
    <scope>NUCLEOTIDE SEQUENCE [LARGE SCALE GENOMIC DNA]</scope>
    <source>
        <strain evidence="1 2">88EA1</strain>
    </source>
</reference>
<dbReference type="EMBL" id="LESJ01000009">
    <property type="protein sequence ID" value="RBT66387.1"/>
    <property type="molecule type" value="Genomic_DNA"/>
</dbReference>
<sequence length="42" mass="4844">MSGLNCLSQTHFKAKEEESVPFPDGEIMLSSFLEMDKRIHLF</sequence>
<evidence type="ECO:0000313" key="1">
    <source>
        <dbReference type="EMBL" id="RBT66387.1"/>
    </source>
</evidence>
<dbReference type="Proteomes" id="UP000253498">
    <property type="component" value="Unassembled WGS sequence"/>
</dbReference>
<gene>
    <name evidence="1" type="ORF">EB03_02698</name>
</gene>
<name>A0AB37I8R1_ENTHR</name>
<dbReference type="AlphaFoldDB" id="A0AB37I8R1"/>
<evidence type="ECO:0000313" key="2">
    <source>
        <dbReference type="Proteomes" id="UP000253498"/>
    </source>
</evidence>
<accession>A0AB37I8R1</accession>
<comment type="caution">
    <text evidence="1">The sequence shown here is derived from an EMBL/GenBank/DDBJ whole genome shotgun (WGS) entry which is preliminary data.</text>
</comment>